<dbReference type="PANTHER" id="PTHR23416">
    <property type="entry name" value="SIALIC ACID SYNTHASE-RELATED"/>
    <property type="match status" value="1"/>
</dbReference>
<sequence length="185" mass="21044">MTINDYIPVQTTPFDKKTKIKIHLWRLINRTIFRVFPNQIKKPRIILLRLFGAQLAETVNINRKSNIELPWNLTMGHQSSLGDNSWIYCLNKIQIGEKCCIGKDVYLITGSHSIESPDFNMVTKPIIINDGCWVATGSYILAGVTLGRFSVIGAKSIVFKNTEEFDVVAGNPARFIKKREFKNIT</sequence>
<dbReference type="InterPro" id="IPR051159">
    <property type="entry name" value="Hexapeptide_acetyltransf"/>
</dbReference>
<dbReference type="GO" id="GO:0008374">
    <property type="term" value="F:O-acyltransferase activity"/>
    <property type="evidence" value="ECO:0007669"/>
    <property type="project" value="TreeGrafter"/>
</dbReference>
<evidence type="ECO:0000256" key="2">
    <source>
        <dbReference type="ARBA" id="ARBA00022679"/>
    </source>
</evidence>
<reference evidence="3 6" key="1">
    <citation type="submission" date="2016-11" db="EMBL/GenBank/DDBJ databases">
        <title>Whole genomes of Flavobacteriaceae.</title>
        <authorList>
            <person name="Stine C."/>
            <person name="Li C."/>
            <person name="Tadesse D."/>
        </authorList>
    </citation>
    <scope>NUCLEOTIDE SEQUENCE [LARGE SCALE GENOMIC DNA]</scope>
    <source>
        <strain evidence="3 6">ATCC 19366</strain>
    </source>
</reference>
<dbReference type="AlphaFoldDB" id="A0AB36NVV8"/>
<dbReference type="Gene3D" id="2.160.10.10">
    <property type="entry name" value="Hexapeptide repeat proteins"/>
    <property type="match status" value="1"/>
</dbReference>
<evidence type="ECO:0000313" key="4">
    <source>
        <dbReference type="EMBL" id="SHM52998.1"/>
    </source>
</evidence>
<dbReference type="RefSeq" id="WP_073395428.1">
    <property type="nucleotide sequence ID" value="NZ_CP130042.1"/>
</dbReference>
<evidence type="ECO:0000256" key="1">
    <source>
        <dbReference type="ARBA" id="ARBA00007274"/>
    </source>
</evidence>
<name>A0AB36NVV8_9FLAO</name>
<keyword evidence="2" id="KW-0808">Transferase</keyword>
<reference evidence="4 5" key="2">
    <citation type="submission" date="2016-11" db="EMBL/GenBank/DDBJ databases">
        <authorList>
            <person name="Varghese N."/>
            <person name="Submissions S."/>
        </authorList>
    </citation>
    <scope>NUCLEOTIDE SEQUENCE [LARGE SCALE GENOMIC DNA]</scope>
    <source>
        <strain evidence="4 5">DSM 6368</strain>
    </source>
</reference>
<dbReference type="GO" id="GO:0005829">
    <property type="term" value="C:cytosol"/>
    <property type="evidence" value="ECO:0007669"/>
    <property type="project" value="TreeGrafter"/>
</dbReference>
<dbReference type="SUPFAM" id="SSF51161">
    <property type="entry name" value="Trimeric LpxA-like enzymes"/>
    <property type="match status" value="1"/>
</dbReference>
<comment type="similarity">
    <text evidence="1">Belongs to the transferase hexapeptide repeat family.</text>
</comment>
<comment type="caution">
    <text evidence="3">The sequence shown here is derived from an EMBL/GenBank/DDBJ whole genome shotgun (WGS) entry which is preliminary data.</text>
</comment>
<evidence type="ECO:0000313" key="5">
    <source>
        <dbReference type="Proteomes" id="UP000184216"/>
    </source>
</evidence>
<dbReference type="PANTHER" id="PTHR23416:SF23">
    <property type="entry name" value="ACETYLTRANSFERASE C18B11.09C-RELATED"/>
    <property type="match status" value="1"/>
</dbReference>
<organism evidence="3 6">
    <name type="scientific">Flavobacterium pectinovorum</name>
    <dbReference type="NCBI Taxonomy" id="29533"/>
    <lineage>
        <taxon>Bacteria</taxon>
        <taxon>Pseudomonadati</taxon>
        <taxon>Bacteroidota</taxon>
        <taxon>Flavobacteriia</taxon>
        <taxon>Flavobacteriales</taxon>
        <taxon>Flavobacteriaceae</taxon>
        <taxon>Flavobacterium</taxon>
    </lineage>
</organism>
<dbReference type="Proteomes" id="UP000198431">
    <property type="component" value="Unassembled WGS sequence"/>
</dbReference>
<evidence type="ECO:0000313" key="3">
    <source>
        <dbReference type="EMBL" id="OXB00034.1"/>
    </source>
</evidence>
<gene>
    <name evidence="3" type="ORF">B0A72_20880</name>
    <name evidence="4" type="ORF">SAMN05444387_2735</name>
</gene>
<dbReference type="EMBL" id="FRBX01000003">
    <property type="protein sequence ID" value="SHM52998.1"/>
    <property type="molecule type" value="Genomic_DNA"/>
</dbReference>
<dbReference type="InterPro" id="IPR011004">
    <property type="entry name" value="Trimer_LpxA-like_sf"/>
</dbReference>
<protein>
    <submittedName>
        <fullName evidence="4">Colanic acid biosynthesis acetyltransferase WcaF</fullName>
    </submittedName>
</protein>
<keyword evidence="5" id="KW-1185">Reference proteome</keyword>
<proteinExistence type="inferred from homology"/>
<evidence type="ECO:0000313" key="6">
    <source>
        <dbReference type="Proteomes" id="UP000198431"/>
    </source>
</evidence>
<dbReference type="Proteomes" id="UP000184216">
    <property type="component" value="Unassembled WGS sequence"/>
</dbReference>
<accession>A0AB36NVV8</accession>
<dbReference type="EMBL" id="MUHB01000025">
    <property type="protein sequence ID" value="OXB00034.1"/>
    <property type="molecule type" value="Genomic_DNA"/>
</dbReference>